<dbReference type="EMBL" id="CP133274">
    <property type="protein sequence ID" value="WVX67825.1"/>
    <property type="molecule type" value="Genomic_DNA"/>
</dbReference>
<protein>
    <submittedName>
        <fullName evidence="1">Uncharacterized protein</fullName>
    </submittedName>
</protein>
<dbReference type="Proteomes" id="UP001330434">
    <property type="component" value="Plasmid pBealeia4"/>
</dbReference>
<proteinExistence type="predicted"/>
<keyword evidence="1" id="KW-0614">Plasmid</keyword>
<evidence type="ECO:0000313" key="1">
    <source>
        <dbReference type="EMBL" id="WVX67825.1"/>
    </source>
</evidence>
<reference evidence="1 2" key="1">
    <citation type="journal article" date="2024" name="Environ. Microbiol.">
        <title>Novel evolutionary insights on the interactions of the Holosporales (Alphaproteobacteria) with eukaryotic hosts from comparative genomics.</title>
        <authorList>
            <person name="Giovannini M."/>
            <person name="Petroni G."/>
            <person name="Castelli M."/>
        </authorList>
    </citation>
    <scope>NUCLEOTIDE SEQUENCE [LARGE SCALE GENOMIC DNA]</scope>
    <source>
        <strain evidence="1 2">US_Bl 15I1</strain>
    </source>
</reference>
<sequence length="54" mass="6454">MRLRRFLNLIRLQPYFVLCDSLELAEISVKSRRQIKVQIRLACDNIVFSMTQNI</sequence>
<evidence type="ECO:0000313" key="2">
    <source>
        <dbReference type="Proteomes" id="UP001330434"/>
    </source>
</evidence>
<geneLocation type="plasmid" evidence="1 2">
    <name>pBealeia4</name>
</geneLocation>
<accession>A0ABZ2C5X9</accession>
<keyword evidence="2" id="KW-1185">Reference proteome</keyword>
<name>A0ABZ2C5X9_9PROT</name>
<organism evidence="1 2">
    <name type="scientific">Candidatus Bealeia paramacronuclearis</name>
    <dbReference type="NCBI Taxonomy" id="1921001"/>
    <lineage>
        <taxon>Bacteria</taxon>
        <taxon>Pseudomonadati</taxon>
        <taxon>Pseudomonadota</taxon>
        <taxon>Alphaproteobacteria</taxon>
        <taxon>Holosporales</taxon>
        <taxon>Holosporaceae</taxon>
        <taxon>Candidatus Bealeia</taxon>
    </lineage>
</organism>
<gene>
    <name evidence="1" type="ORF">Bealeia1_02044</name>
</gene>